<keyword evidence="3 5" id="KW-0378">Hydrolase</keyword>
<dbReference type="HOGENOM" id="CLU_025194_2_1_5"/>
<keyword evidence="12" id="KW-1185">Reference proteome</keyword>
<dbReference type="InterPro" id="IPR036291">
    <property type="entry name" value="NAD(P)-bd_dom_sf"/>
</dbReference>
<dbReference type="KEGG" id="mgy:MGMSRv2__1768"/>
<dbReference type="Proteomes" id="UP000018922">
    <property type="component" value="Chromosome I"/>
</dbReference>
<sequence>MTDYKVADIGLAAWGRKELDIAESEMPGLMATREEFGPSQPLKGARIAGSLHMTIQTGVLIETLQALGADIRWASCNIFSTQDHAAAAIAEAGIPVFAVKGESLEEYWDYTHRIFEWADGGCPNMILDDGGDATLLIHLGMRAEKDLSVLANPTCEEEEVLFASIKKKLETDPTFYTRNGVAIRGVTEETTTGVHRLYEMEKKGTLLWPAINVNDSVTKSKFDNKYGCRESLVDGIRRATDVMLAGKVAVVAGFGDVGKGSAESLASQGCRVIVTEIDPICALQACMEGYEVLTMEEAAPRGDIFVTTTGNVDVITVDHMRAMKDRAIVCNIGHFDSEIQVAGLKNFKWNNIKPQVDEIGFPDGKRILLLAEGRLVNLGCATGHPSFVMSASFTNQVLAQIELFANNADGKYAKSVYVLPKHLDEKVAALHLAKLGASLTKLNAKQSEYIGVAVEGPFKPETYRY</sequence>
<dbReference type="SUPFAM" id="SSF52283">
    <property type="entry name" value="Formate/glycerate dehydrogenase catalytic domain-like"/>
    <property type="match status" value="1"/>
</dbReference>
<evidence type="ECO:0000256" key="7">
    <source>
        <dbReference type="PIRSR" id="PIRSR001109-2"/>
    </source>
</evidence>
<feature type="binding site" evidence="5 6">
    <location>
        <position position="223"/>
    </location>
    <ligand>
        <name>substrate</name>
    </ligand>
</feature>
<evidence type="ECO:0000313" key="11">
    <source>
        <dbReference type="EMBL" id="CDK98983.1"/>
    </source>
</evidence>
<feature type="binding site" evidence="5 6">
    <location>
        <position position="189"/>
    </location>
    <ligand>
        <name>substrate</name>
    </ligand>
</feature>
<feature type="binding site" evidence="5 7">
    <location>
        <begin position="332"/>
        <end position="334"/>
    </location>
    <ligand>
        <name>NAD(+)</name>
        <dbReference type="ChEBI" id="CHEBI:57540"/>
    </ligand>
</feature>
<dbReference type="EC" id="3.13.2.1" evidence="5"/>
<dbReference type="SUPFAM" id="SSF51735">
    <property type="entry name" value="NAD(P)-binding Rossmann-fold domains"/>
    <property type="match status" value="1"/>
</dbReference>
<dbReference type="Pfam" id="PF00670">
    <property type="entry name" value="AdoHcyase_NAD"/>
    <property type="match status" value="1"/>
</dbReference>
<dbReference type="InterPro" id="IPR000043">
    <property type="entry name" value="Adenosylhomocysteinase-like"/>
</dbReference>
<dbReference type="UniPathway" id="UPA00314">
    <property type="reaction ID" value="UER00076"/>
</dbReference>
<feature type="binding site" evidence="7">
    <location>
        <position position="384"/>
    </location>
    <ligand>
        <name>NAD(+)</name>
        <dbReference type="ChEBI" id="CHEBI:57540"/>
    </ligand>
</feature>
<dbReference type="CDD" id="cd00401">
    <property type="entry name" value="SAHH"/>
    <property type="match status" value="1"/>
</dbReference>
<protein>
    <recommendedName>
        <fullName evidence="5">Adenosylhomocysteinase</fullName>
        <ecNumber evidence="5">3.13.2.1</ecNumber>
    </recommendedName>
    <alternativeName>
        <fullName evidence="5">S-adenosyl-L-homocysteine hydrolase</fullName>
        <shortName evidence="5">AdoHcyase</shortName>
    </alternativeName>
</protein>
<dbReference type="GO" id="GO:0005829">
    <property type="term" value="C:cytosol"/>
    <property type="evidence" value="ECO:0007669"/>
    <property type="project" value="TreeGrafter"/>
</dbReference>
<feature type="binding site" evidence="5">
    <location>
        <position position="224"/>
    </location>
    <ligand>
        <name>NAD(+)</name>
        <dbReference type="ChEBI" id="CHEBI:57540"/>
    </ligand>
</feature>
<evidence type="ECO:0000256" key="6">
    <source>
        <dbReference type="PIRSR" id="PIRSR001109-1"/>
    </source>
</evidence>
<dbReference type="PROSITE" id="PS00738">
    <property type="entry name" value="ADOHCYASE_1"/>
    <property type="match status" value="1"/>
</dbReference>
<comment type="function">
    <text evidence="5">May play a key role in the regulation of the intracellular concentration of adenosylhomocysteine.</text>
</comment>
<accession>V6F3C0</accession>
<keyword evidence="2 5" id="KW-0554">One-carbon metabolism</keyword>
<dbReference type="PANTHER" id="PTHR23420">
    <property type="entry name" value="ADENOSYLHOMOCYSTEINASE"/>
    <property type="match status" value="1"/>
</dbReference>
<dbReference type="Gene3D" id="3.40.50.720">
    <property type="entry name" value="NAD(P)-binding Rossmann-like Domain"/>
    <property type="match status" value="1"/>
</dbReference>
<feature type="binding site" evidence="5 7">
    <location>
        <begin position="190"/>
        <end position="192"/>
    </location>
    <ligand>
        <name>NAD(+)</name>
        <dbReference type="ChEBI" id="CHEBI:57540"/>
    </ligand>
</feature>
<evidence type="ECO:0000256" key="3">
    <source>
        <dbReference type="ARBA" id="ARBA00022801"/>
    </source>
</evidence>
<dbReference type="SMART" id="SM00997">
    <property type="entry name" value="AdoHcyase_NAD"/>
    <property type="match status" value="1"/>
</dbReference>
<dbReference type="AlphaFoldDB" id="V6F3C0"/>
<comment type="similarity">
    <text evidence="1 5 9">Belongs to the adenosylhomocysteinase family.</text>
</comment>
<dbReference type="PROSITE" id="PS00739">
    <property type="entry name" value="ADOHCYASE_2"/>
    <property type="match status" value="1"/>
</dbReference>
<evidence type="ECO:0000313" key="12">
    <source>
        <dbReference type="Proteomes" id="UP000018922"/>
    </source>
</evidence>
<dbReference type="EMBL" id="HG794546">
    <property type="protein sequence ID" value="CDK98983.1"/>
    <property type="molecule type" value="Genomic_DNA"/>
</dbReference>
<dbReference type="Pfam" id="PF05221">
    <property type="entry name" value="AdoHcyase"/>
    <property type="match status" value="1"/>
</dbReference>
<dbReference type="InterPro" id="IPR015878">
    <property type="entry name" value="Ado_hCys_hydrolase_NAD-bd"/>
</dbReference>
<evidence type="ECO:0000256" key="8">
    <source>
        <dbReference type="RuleBase" id="RU000548"/>
    </source>
</evidence>
<dbReference type="FunFam" id="3.40.50.720:FF:000004">
    <property type="entry name" value="Adenosylhomocysteinase"/>
    <property type="match status" value="1"/>
</dbReference>
<keyword evidence="5" id="KW-0963">Cytoplasm</keyword>
<comment type="catalytic activity">
    <reaction evidence="5 8">
        <text>S-adenosyl-L-homocysteine + H2O = L-homocysteine + adenosine</text>
        <dbReference type="Rhea" id="RHEA:21708"/>
        <dbReference type="ChEBI" id="CHEBI:15377"/>
        <dbReference type="ChEBI" id="CHEBI:16335"/>
        <dbReference type="ChEBI" id="CHEBI:57856"/>
        <dbReference type="ChEBI" id="CHEBI:58199"/>
        <dbReference type="EC" id="3.13.2.1"/>
    </reaction>
</comment>
<dbReference type="NCBIfam" id="TIGR00936">
    <property type="entry name" value="ahcY"/>
    <property type="match status" value="1"/>
</dbReference>
<feature type="binding site" evidence="7">
    <location>
        <begin position="255"/>
        <end position="260"/>
    </location>
    <ligand>
        <name>NAD(+)</name>
        <dbReference type="ChEBI" id="CHEBI:57540"/>
    </ligand>
</feature>
<evidence type="ECO:0000256" key="4">
    <source>
        <dbReference type="ARBA" id="ARBA00023027"/>
    </source>
</evidence>
<dbReference type="GO" id="GO:0004013">
    <property type="term" value="F:adenosylhomocysteinase activity"/>
    <property type="evidence" value="ECO:0007669"/>
    <property type="project" value="UniProtKB-UniRule"/>
</dbReference>
<dbReference type="NCBIfam" id="NF004005">
    <property type="entry name" value="PRK05476.2-3"/>
    <property type="match status" value="1"/>
</dbReference>
<comment type="subcellular location">
    <subcellularLocation>
        <location evidence="5">Cytoplasm</location>
    </subcellularLocation>
</comment>
<dbReference type="SMART" id="SM00996">
    <property type="entry name" value="AdoHcyase"/>
    <property type="match status" value="1"/>
</dbReference>
<dbReference type="HAMAP" id="MF_00563">
    <property type="entry name" value="AdoHcyase"/>
    <property type="match status" value="1"/>
</dbReference>
<comment type="cofactor">
    <cofactor evidence="5 7 8">
        <name>NAD(+)</name>
        <dbReference type="ChEBI" id="CHEBI:57540"/>
    </cofactor>
    <text evidence="5 7 8">Binds 1 NAD(+) per subunit.</text>
</comment>
<feature type="binding site" evidence="5 7">
    <location>
        <position position="377"/>
    </location>
    <ligand>
        <name>NAD(+)</name>
        <dbReference type="ChEBI" id="CHEBI:57540"/>
    </ligand>
</feature>
<dbReference type="InterPro" id="IPR020082">
    <property type="entry name" value="S-Ado-L-homoCys_hydrolase_CS"/>
</dbReference>
<evidence type="ECO:0000259" key="10">
    <source>
        <dbReference type="SMART" id="SM00997"/>
    </source>
</evidence>
<dbReference type="GO" id="GO:0006730">
    <property type="term" value="P:one-carbon metabolic process"/>
    <property type="evidence" value="ECO:0007669"/>
    <property type="project" value="UniProtKB-UniRule"/>
</dbReference>
<evidence type="ECO:0000256" key="2">
    <source>
        <dbReference type="ARBA" id="ARBA00022563"/>
    </source>
</evidence>
<dbReference type="GO" id="GO:0033353">
    <property type="term" value="P:S-adenosylmethionine cycle"/>
    <property type="evidence" value="ECO:0007669"/>
    <property type="project" value="TreeGrafter"/>
</dbReference>
<dbReference type="PIRSF" id="PIRSF001109">
    <property type="entry name" value="Ad_hcy_hydrolase"/>
    <property type="match status" value="1"/>
</dbReference>
<feature type="domain" description="S-adenosyl-L-homocysteine hydrolase NAD binding" evidence="10">
    <location>
        <begin position="224"/>
        <end position="383"/>
    </location>
</feature>
<dbReference type="Gene3D" id="3.40.50.1480">
    <property type="entry name" value="Adenosylhomocysteinase-like"/>
    <property type="match status" value="1"/>
</dbReference>
<feature type="binding site" evidence="5">
    <location>
        <position position="311"/>
    </location>
    <ligand>
        <name>NAD(+)</name>
        <dbReference type="ChEBI" id="CHEBI:57540"/>
    </ligand>
</feature>
<feature type="binding site" evidence="5 6">
    <location>
        <position position="129"/>
    </location>
    <ligand>
        <name>substrate</name>
    </ligand>
</feature>
<feature type="binding site" evidence="5 7">
    <location>
        <position position="276"/>
    </location>
    <ligand>
        <name>NAD(+)</name>
        <dbReference type="ChEBI" id="CHEBI:57540"/>
    </ligand>
</feature>
<gene>
    <name evidence="5 11" type="primary">ahcY</name>
    <name evidence="11" type="ordered locus">MGMSRv2__1768</name>
</gene>
<evidence type="ECO:0000256" key="5">
    <source>
        <dbReference type="HAMAP-Rule" id="MF_00563"/>
    </source>
</evidence>
<feature type="binding site" evidence="5 6">
    <location>
        <position position="219"/>
    </location>
    <ligand>
        <name>substrate</name>
    </ligand>
</feature>
<comment type="pathway">
    <text evidence="5 8">Amino-acid biosynthesis; L-homocysteine biosynthesis; L-homocysteine from S-adenosyl-L-homocysteine: step 1/1.</text>
</comment>
<dbReference type="GO" id="GO:0071269">
    <property type="term" value="P:L-homocysteine biosynthetic process"/>
    <property type="evidence" value="ECO:0007669"/>
    <property type="project" value="UniProtKB-UniRule"/>
</dbReference>
<dbReference type="STRING" id="1430440.MGMSRv2__1768"/>
<organism evidence="11 12">
    <name type="scientific">Magnetospirillum gryphiswaldense (strain DSM 6361 / JCM 21280 / NBRC 15271 / MSR-1)</name>
    <dbReference type="NCBI Taxonomy" id="431944"/>
    <lineage>
        <taxon>Bacteria</taxon>
        <taxon>Pseudomonadati</taxon>
        <taxon>Pseudomonadota</taxon>
        <taxon>Alphaproteobacteria</taxon>
        <taxon>Rhodospirillales</taxon>
        <taxon>Rhodospirillaceae</taxon>
        <taxon>Magnetospirillum</taxon>
    </lineage>
</organism>
<proteinExistence type="inferred from homology"/>
<evidence type="ECO:0000256" key="9">
    <source>
        <dbReference type="RuleBase" id="RU004166"/>
    </source>
</evidence>
<evidence type="ECO:0000256" key="1">
    <source>
        <dbReference type="ARBA" id="ARBA00007122"/>
    </source>
</evidence>
<dbReference type="InterPro" id="IPR042172">
    <property type="entry name" value="Adenosylhomocyst_ase-like_sf"/>
</dbReference>
<feature type="binding site" evidence="5 6">
    <location>
        <position position="54"/>
    </location>
    <ligand>
        <name>substrate</name>
    </ligand>
</feature>
<reference evidence="11 12" key="1">
    <citation type="journal article" date="2014" name="Genome Announc.">
        <title>Complete genome sequence of Magnetospirillum gryphiswaldense MSR-1.</title>
        <authorList>
            <person name="Wang X."/>
            <person name="Wang Q."/>
            <person name="Zhang W."/>
            <person name="Wang Y."/>
            <person name="Li L."/>
            <person name="Wen T."/>
            <person name="Zhang T."/>
            <person name="Zhang Y."/>
            <person name="Xu J."/>
            <person name="Hu J."/>
            <person name="Li S."/>
            <person name="Liu L."/>
            <person name="Liu J."/>
            <person name="Jiang W."/>
            <person name="Tian J."/>
            <person name="Li Y."/>
            <person name="Schuler D."/>
            <person name="Wang L."/>
            <person name="Li J."/>
        </authorList>
    </citation>
    <scope>NUCLEOTIDE SEQUENCE [LARGE SCALE GENOMIC DNA]</scope>
    <source>
        <strain evidence="12">DSM 6361 / JCM 21280 / NBRC 15271 / MSR-1</strain>
    </source>
</reference>
<dbReference type="PANTHER" id="PTHR23420:SF0">
    <property type="entry name" value="ADENOSYLHOMOCYSTEINASE"/>
    <property type="match status" value="1"/>
</dbReference>
<feature type="binding site" evidence="5">
    <location>
        <begin position="253"/>
        <end position="258"/>
    </location>
    <ligand>
        <name>NAD(+)</name>
        <dbReference type="ChEBI" id="CHEBI:57540"/>
    </ligand>
</feature>
<dbReference type="eggNOG" id="COG0499">
    <property type="taxonomic scope" value="Bacteria"/>
</dbReference>
<keyword evidence="4 5" id="KW-0520">NAD</keyword>
<name>V6F3C0_MAGGM</name>